<evidence type="ECO:0000313" key="1">
    <source>
        <dbReference type="EMBL" id="QKS24217.1"/>
    </source>
</evidence>
<organism evidence="1 2">
    <name type="scientific">Vreelandella titanicae</name>
    <dbReference type="NCBI Taxonomy" id="664683"/>
    <lineage>
        <taxon>Bacteria</taxon>
        <taxon>Pseudomonadati</taxon>
        <taxon>Pseudomonadota</taxon>
        <taxon>Gammaproteobacteria</taxon>
        <taxon>Oceanospirillales</taxon>
        <taxon>Halomonadaceae</taxon>
        <taxon>Vreelandella</taxon>
    </lineage>
</organism>
<dbReference type="EMBL" id="CP054580">
    <property type="protein sequence ID" value="QKS24217.1"/>
    <property type="molecule type" value="Genomic_DNA"/>
</dbReference>
<name>A0AAP9NLP1_9GAMM</name>
<gene>
    <name evidence="1" type="ORF">FX987_01991</name>
</gene>
<dbReference type="AlphaFoldDB" id="A0AAP9NLP1"/>
<accession>A0AAP9NLP1</accession>
<dbReference type="RefSeq" id="WP_022522826.1">
    <property type="nucleotide sequence ID" value="NZ_CP054580.1"/>
</dbReference>
<sequence>MGQSSKQESSNRSYWKSLSVSQRESIALSAGTTAEYLRQVLVYERQPSADMAKRLEEATGGALTRRTLRPDLFADMQVAP</sequence>
<protein>
    <submittedName>
        <fullName evidence="1">Uncharacterized protein</fullName>
    </submittedName>
</protein>
<reference evidence="1 2" key="1">
    <citation type="submission" date="2019-12" db="EMBL/GenBank/DDBJ databases">
        <title>Genome sequencing and assembly of endphytes of Porphyra tenera.</title>
        <authorList>
            <person name="Park J.M."/>
            <person name="Shin R."/>
            <person name="Jo S.H."/>
        </authorList>
    </citation>
    <scope>NUCLEOTIDE SEQUENCE [LARGE SCALE GENOMIC DNA]</scope>
    <source>
        <strain evidence="1 2">GPM3</strain>
    </source>
</reference>
<dbReference type="Gene3D" id="1.10.260.40">
    <property type="entry name" value="lambda repressor-like DNA-binding domains"/>
    <property type="match status" value="1"/>
</dbReference>
<dbReference type="GO" id="GO:0003677">
    <property type="term" value="F:DNA binding"/>
    <property type="evidence" value="ECO:0007669"/>
    <property type="project" value="InterPro"/>
</dbReference>
<dbReference type="Proteomes" id="UP000509761">
    <property type="component" value="Chromosome"/>
</dbReference>
<proteinExistence type="predicted"/>
<evidence type="ECO:0000313" key="2">
    <source>
        <dbReference type="Proteomes" id="UP000509761"/>
    </source>
</evidence>
<dbReference type="InterPro" id="IPR010982">
    <property type="entry name" value="Lambda_DNA-bd_dom_sf"/>
</dbReference>
<keyword evidence="2" id="KW-1185">Reference proteome</keyword>